<organism evidence="1 2">
    <name type="scientific">Aaosphaeria arxii CBS 175.79</name>
    <dbReference type="NCBI Taxonomy" id="1450172"/>
    <lineage>
        <taxon>Eukaryota</taxon>
        <taxon>Fungi</taxon>
        <taxon>Dikarya</taxon>
        <taxon>Ascomycota</taxon>
        <taxon>Pezizomycotina</taxon>
        <taxon>Dothideomycetes</taxon>
        <taxon>Pleosporomycetidae</taxon>
        <taxon>Pleosporales</taxon>
        <taxon>Pleosporales incertae sedis</taxon>
        <taxon>Aaosphaeria</taxon>
    </lineage>
</organism>
<proteinExistence type="predicted"/>
<name>A0A6A5XNW7_9PLEO</name>
<dbReference type="GeneID" id="54289502"/>
<sequence length="285" mass="32320">MSHLRRFSMPSISGYQGATNSTGINSPNWRIHACGVGRSVEPPTRTGVINGSSENIELAVATYQPTTIISISEERNNPATSPMIPGFLSHIENHLDTAVMQSRVLPYLETVVLKMETLADMHYLIIILDTLGAVKSRKSVFKISFPGFFWFSGILHNRKENPMLAFATTLPNLKEMAITFHTAGLTASKYTERDRLLMEDDGYLEMSKQLRVLHLSELINRYGLQDLFRCRSLEAVHLECIESDIVAYHVGEDDPTRPFYELVQYIRTVFKDRFDQNVAVTTRFI</sequence>
<gene>
    <name evidence="1" type="ORF">BU24DRAFT_463318</name>
</gene>
<dbReference type="RefSeq" id="XP_033382876.1">
    <property type="nucleotide sequence ID" value="XM_033532105.1"/>
</dbReference>
<accession>A0A6A5XNW7</accession>
<dbReference type="EMBL" id="ML978070">
    <property type="protein sequence ID" value="KAF2014537.1"/>
    <property type="molecule type" value="Genomic_DNA"/>
</dbReference>
<keyword evidence="2" id="KW-1185">Reference proteome</keyword>
<evidence type="ECO:0000313" key="1">
    <source>
        <dbReference type="EMBL" id="KAF2014537.1"/>
    </source>
</evidence>
<evidence type="ECO:0000313" key="2">
    <source>
        <dbReference type="Proteomes" id="UP000799778"/>
    </source>
</evidence>
<reference evidence="1" key="1">
    <citation type="journal article" date="2020" name="Stud. Mycol.">
        <title>101 Dothideomycetes genomes: a test case for predicting lifestyles and emergence of pathogens.</title>
        <authorList>
            <person name="Haridas S."/>
            <person name="Albert R."/>
            <person name="Binder M."/>
            <person name="Bloem J."/>
            <person name="Labutti K."/>
            <person name="Salamov A."/>
            <person name="Andreopoulos B."/>
            <person name="Baker S."/>
            <person name="Barry K."/>
            <person name="Bills G."/>
            <person name="Bluhm B."/>
            <person name="Cannon C."/>
            <person name="Castanera R."/>
            <person name="Culley D."/>
            <person name="Daum C."/>
            <person name="Ezra D."/>
            <person name="Gonzalez J."/>
            <person name="Henrissat B."/>
            <person name="Kuo A."/>
            <person name="Liang C."/>
            <person name="Lipzen A."/>
            <person name="Lutzoni F."/>
            <person name="Magnuson J."/>
            <person name="Mondo S."/>
            <person name="Nolan M."/>
            <person name="Ohm R."/>
            <person name="Pangilinan J."/>
            <person name="Park H.-J."/>
            <person name="Ramirez L."/>
            <person name="Alfaro M."/>
            <person name="Sun H."/>
            <person name="Tritt A."/>
            <person name="Yoshinaga Y."/>
            <person name="Zwiers L.-H."/>
            <person name="Turgeon B."/>
            <person name="Goodwin S."/>
            <person name="Spatafora J."/>
            <person name="Crous P."/>
            <person name="Grigoriev I."/>
        </authorList>
    </citation>
    <scope>NUCLEOTIDE SEQUENCE</scope>
    <source>
        <strain evidence="1">CBS 175.79</strain>
    </source>
</reference>
<dbReference type="Proteomes" id="UP000799778">
    <property type="component" value="Unassembled WGS sequence"/>
</dbReference>
<protein>
    <submittedName>
        <fullName evidence="1">Uncharacterized protein</fullName>
    </submittedName>
</protein>
<dbReference type="AlphaFoldDB" id="A0A6A5XNW7"/>
<dbReference type="OrthoDB" id="3794650at2759"/>